<gene>
    <name evidence="2" type="ORF">LZC95_22745</name>
</gene>
<keyword evidence="3" id="KW-1185">Reference proteome</keyword>
<sequence>MKDLDTELSELDELFDTELEEHEKGPSSCGCGCKRQKPTNESEELESDSETGKRPGCVGLVHGQCPPEGTPFEVLDQFAFNVARIDRVRHPPKLERVARTIAASQRTANPIRKVLLVGYTDQVGKDVVNIPLGQNRASEALDALCALLERTKPGLSRSIEFIIASCGSQRRKATPPKSRRVEIFLPIPRKSQPKRNEGQSCGVPARPALLREIEQESGRARVTTQPRLCLFMNAGERSHRNHFQCGASRQATRISAVASPTGANCRRRIGATSYDTGADIIRSIESARACLGRPVDAVHVFSHGFGQGIPGTTTGSAGLYRNGYPGVDRADGGRTLSDLPTAALANNVTFVLHGCNLGSGDENFARSLYQRLRAGSLTNPKVLAHRNGGCAGRDDSWREYSNAHPNGRNVAPLRNLASTGCCSS</sequence>
<evidence type="ECO:0000313" key="2">
    <source>
        <dbReference type="EMBL" id="WXA99621.1"/>
    </source>
</evidence>
<dbReference type="EMBL" id="CP089982">
    <property type="protein sequence ID" value="WXA99621.1"/>
    <property type="molecule type" value="Genomic_DNA"/>
</dbReference>
<dbReference type="Gene3D" id="3.30.1330.60">
    <property type="entry name" value="OmpA-like domain"/>
    <property type="match status" value="1"/>
</dbReference>
<reference evidence="2 3" key="1">
    <citation type="submission" date="2021-12" db="EMBL/GenBank/DDBJ databases">
        <title>Discovery of the Pendulisporaceae a myxobacterial family with distinct sporulation behavior and unique specialized metabolism.</title>
        <authorList>
            <person name="Garcia R."/>
            <person name="Popoff A."/>
            <person name="Bader C.D."/>
            <person name="Loehr J."/>
            <person name="Walesch S."/>
            <person name="Walt C."/>
            <person name="Boldt J."/>
            <person name="Bunk B."/>
            <person name="Haeckl F.J.F.P.J."/>
            <person name="Gunesch A.P."/>
            <person name="Birkelbach J."/>
            <person name="Nuebel U."/>
            <person name="Pietschmann T."/>
            <person name="Bach T."/>
            <person name="Mueller R."/>
        </authorList>
    </citation>
    <scope>NUCLEOTIDE SEQUENCE [LARGE SCALE GENOMIC DNA]</scope>
    <source>
        <strain evidence="2 3">MSr12523</strain>
    </source>
</reference>
<accession>A0ABZ2KTJ6</accession>
<feature type="region of interest" description="Disordered" evidence="1">
    <location>
        <begin position="18"/>
        <end position="53"/>
    </location>
</feature>
<evidence type="ECO:0000313" key="3">
    <source>
        <dbReference type="Proteomes" id="UP001379533"/>
    </source>
</evidence>
<name>A0ABZ2KTJ6_9BACT</name>
<dbReference type="Proteomes" id="UP001379533">
    <property type="component" value="Chromosome"/>
</dbReference>
<protein>
    <recommendedName>
        <fullName evidence="4">CHAT domain-containing protein</fullName>
    </recommendedName>
</protein>
<proteinExistence type="predicted"/>
<organism evidence="2 3">
    <name type="scientific">Pendulispora brunnea</name>
    <dbReference type="NCBI Taxonomy" id="2905690"/>
    <lineage>
        <taxon>Bacteria</taxon>
        <taxon>Pseudomonadati</taxon>
        <taxon>Myxococcota</taxon>
        <taxon>Myxococcia</taxon>
        <taxon>Myxococcales</taxon>
        <taxon>Sorangiineae</taxon>
        <taxon>Pendulisporaceae</taxon>
        <taxon>Pendulispora</taxon>
    </lineage>
</organism>
<evidence type="ECO:0008006" key="4">
    <source>
        <dbReference type="Google" id="ProtNLM"/>
    </source>
</evidence>
<dbReference type="RefSeq" id="WP_394850262.1">
    <property type="nucleotide sequence ID" value="NZ_CP089982.1"/>
</dbReference>
<dbReference type="InterPro" id="IPR036737">
    <property type="entry name" value="OmpA-like_sf"/>
</dbReference>
<dbReference type="SUPFAM" id="SSF103088">
    <property type="entry name" value="OmpA-like"/>
    <property type="match status" value="1"/>
</dbReference>
<evidence type="ECO:0000256" key="1">
    <source>
        <dbReference type="SAM" id="MobiDB-lite"/>
    </source>
</evidence>